<keyword evidence="2" id="KW-1185">Reference proteome</keyword>
<name>A0AAD3TWV5_9TREE</name>
<dbReference type="Proteomes" id="UP001222932">
    <property type="component" value="Unassembled WGS sequence"/>
</dbReference>
<reference evidence="1" key="2">
    <citation type="submission" date="2023-06" db="EMBL/GenBank/DDBJ databases">
        <authorList>
            <person name="Kobayashi Y."/>
            <person name="Kayamori A."/>
            <person name="Aoki K."/>
            <person name="Shiwa Y."/>
            <person name="Fujita N."/>
            <person name="Sugita T."/>
            <person name="Iwasaki W."/>
            <person name="Tanaka N."/>
            <person name="Takashima M."/>
        </authorList>
    </citation>
    <scope>NUCLEOTIDE SEQUENCE</scope>
    <source>
        <strain evidence="1">HIS016</strain>
    </source>
</reference>
<gene>
    <name evidence="1" type="ORF">CspeluHIS016_0500830</name>
</gene>
<evidence type="ECO:0000313" key="2">
    <source>
        <dbReference type="Proteomes" id="UP001222932"/>
    </source>
</evidence>
<organism evidence="1 2">
    <name type="scientific">Cutaneotrichosporon spelunceum</name>
    <dbReference type="NCBI Taxonomy" id="1672016"/>
    <lineage>
        <taxon>Eukaryota</taxon>
        <taxon>Fungi</taxon>
        <taxon>Dikarya</taxon>
        <taxon>Basidiomycota</taxon>
        <taxon>Agaricomycotina</taxon>
        <taxon>Tremellomycetes</taxon>
        <taxon>Trichosporonales</taxon>
        <taxon>Trichosporonaceae</taxon>
        <taxon>Cutaneotrichosporon</taxon>
    </lineage>
</organism>
<proteinExistence type="predicted"/>
<sequence length="398" mass="44187">MDDAFYRSQRALSSDEAMVSAHTAFQFKPPSGLITPPRTPPACLMDLDPPTTPTAPTASLRRSTIPANAFPHVIDAIFAYASNDGLAALRTACQSWCDRADALLLSHVILQSDCQPFLPGGGPIRSDWHKFPVHTLDLVDLNLIDRIPLPPKVDILRARSIAHWDLRSLPRSNTLVLTGKVSDGGYGPNMRTWAPYLSRTHRLVSHYNPNAPETGAWGSMARSLRLSLDFSYMSSFSLQEIVFVFSGTANVLDLCNLGPLAMLCGHLGWETGQPPTIRITLVNALPWFAAAVDAGEALTGTSEDVLALFLRAAGFGPAPDEELKRKFGPYFSFVTFDEYRGRVGDEQFRLEMEVPRHFQRRLMDVPHRFQWRLPLMSTTPSPEEGVAFSRRLQDARID</sequence>
<accession>A0AAD3TWV5</accession>
<dbReference type="AlphaFoldDB" id="A0AAD3TWV5"/>
<dbReference type="EMBL" id="BTCM01000005">
    <property type="protein sequence ID" value="GMK58051.1"/>
    <property type="molecule type" value="Genomic_DNA"/>
</dbReference>
<reference evidence="1" key="1">
    <citation type="journal article" date="2023" name="BMC Genomics">
        <title>Chromosome-level genome assemblies of Cutaneotrichosporon spp. (Trichosporonales, Basidiomycota) reveal imbalanced evolution between nucleotide sequences and chromosome synteny.</title>
        <authorList>
            <person name="Kobayashi Y."/>
            <person name="Kayamori A."/>
            <person name="Aoki K."/>
            <person name="Shiwa Y."/>
            <person name="Matsutani M."/>
            <person name="Fujita N."/>
            <person name="Sugita T."/>
            <person name="Iwasaki W."/>
            <person name="Tanaka N."/>
            <person name="Takashima M."/>
        </authorList>
    </citation>
    <scope>NUCLEOTIDE SEQUENCE</scope>
    <source>
        <strain evidence="1">HIS016</strain>
    </source>
</reference>
<comment type="caution">
    <text evidence="1">The sequence shown here is derived from an EMBL/GenBank/DDBJ whole genome shotgun (WGS) entry which is preliminary data.</text>
</comment>
<evidence type="ECO:0000313" key="1">
    <source>
        <dbReference type="EMBL" id="GMK58051.1"/>
    </source>
</evidence>
<protein>
    <submittedName>
        <fullName evidence="1">Uncharacterized protein</fullName>
    </submittedName>
</protein>